<feature type="coiled-coil region" evidence="3">
    <location>
        <begin position="416"/>
        <end position="457"/>
    </location>
</feature>
<evidence type="ECO:0000313" key="6">
    <source>
        <dbReference type="Proteomes" id="UP000825729"/>
    </source>
</evidence>
<keyword evidence="3" id="KW-0175">Coiled coil</keyword>
<accession>A0AAV7EG32</accession>
<sequence>MKVREQLAIRAKQFAITKMKAKDYEGAWSMLQQAKNYFPALEYLPQMLAVCNILWAANPTLPVYGIDWRSLLKIRPYSDKANVRFQFRELILCIEPIKKSFPGTEWVLEVLNDVMAQLSDQATKSKKNDPGTSCMSPPDGISGAGVAMEEKKVFSHKLNASTDNNYSQSFSGHTPVTSVKVDKYEGKSSSSKKKRKLNSDTSICYARRIARNATTRKNLATSLQSATNSKLPLQTRDSVQVVLGLPVCQTMASINSNIYEDDEGPQIDYLKNAGDPAVGINCYLALEALSDLEKNNRNGTADGAAVSQLERWFSPEFRAVKASLFASMPQNPHYHALLEYSSEVHEAMIIGLEFGFVCLCERIQELAFQNFKFSVDSFHRQLAVFEKMGYDVQKLKTRLYTLSLLVDRGEVLLDTTKKLETDVKETEIEIETSEAKISTLSSRILMLQSEIKTLKQEMHASEILMTSQKSNVENLRSSVRQLVEDSANTLTKFASVARSPW</sequence>
<dbReference type="Proteomes" id="UP000825729">
    <property type="component" value="Unassembled WGS sequence"/>
</dbReference>
<evidence type="ECO:0000256" key="4">
    <source>
        <dbReference type="SAM" id="MobiDB-lite"/>
    </source>
</evidence>
<reference evidence="5 6" key="1">
    <citation type="submission" date="2021-07" db="EMBL/GenBank/DDBJ databases">
        <title>The Aristolochia fimbriata genome: insights into angiosperm evolution, floral development and chemical biosynthesis.</title>
        <authorList>
            <person name="Jiao Y."/>
        </authorList>
    </citation>
    <scope>NUCLEOTIDE SEQUENCE [LARGE SCALE GENOMIC DNA]</scope>
    <source>
        <strain evidence="5">IBCAS-2021</strain>
        <tissue evidence="5">Leaf</tissue>
    </source>
</reference>
<evidence type="ECO:0000256" key="3">
    <source>
        <dbReference type="SAM" id="Coils"/>
    </source>
</evidence>
<organism evidence="5 6">
    <name type="scientific">Aristolochia fimbriata</name>
    <name type="common">White veined hardy Dutchman's pipe vine</name>
    <dbReference type="NCBI Taxonomy" id="158543"/>
    <lineage>
        <taxon>Eukaryota</taxon>
        <taxon>Viridiplantae</taxon>
        <taxon>Streptophyta</taxon>
        <taxon>Embryophyta</taxon>
        <taxon>Tracheophyta</taxon>
        <taxon>Spermatophyta</taxon>
        <taxon>Magnoliopsida</taxon>
        <taxon>Magnoliidae</taxon>
        <taxon>Piperales</taxon>
        <taxon>Aristolochiaceae</taxon>
        <taxon>Aristolochia</taxon>
    </lineage>
</organism>
<name>A0AAV7EG32_ARIFI</name>
<dbReference type="AlphaFoldDB" id="A0AAV7EG32"/>
<evidence type="ECO:0000256" key="1">
    <source>
        <dbReference type="ARBA" id="ARBA00022448"/>
    </source>
</evidence>
<dbReference type="InterPro" id="IPR007930">
    <property type="entry name" value="DUF724"/>
</dbReference>
<protein>
    <submittedName>
        <fullName evidence="5">Uncharacterized protein</fullName>
    </submittedName>
</protein>
<proteinExistence type="predicted"/>
<evidence type="ECO:0000313" key="5">
    <source>
        <dbReference type="EMBL" id="KAG9446532.1"/>
    </source>
</evidence>
<comment type="caution">
    <text evidence="5">The sequence shown here is derived from an EMBL/GenBank/DDBJ whole genome shotgun (WGS) entry which is preliminary data.</text>
</comment>
<gene>
    <name evidence="5" type="ORF">H6P81_012660</name>
</gene>
<dbReference type="EMBL" id="JAINDJ010000005">
    <property type="protein sequence ID" value="KAG9446532.1"/>
    <property type="molecule type" value="Genomic_DNA"/>
</dbReference>
<dbReference type="PANTHER" id="PTHR47374">
    <property type="entry name" value="ENDOSOME ANTIGEN-LIKE PROTEIN, PUTATIVE (DUF3444)-RELATED"/>
    <property type="match status" value="1"/>
</dbReference>
<dbReference type="PANTHER" id="PTHR47374:SF2">
    <property type="entry name" value="OS01G0927400 PROTEIN"/>
    <property type="match status" value="1"/>
</dbReference>
<evidence type="ECO:0000256" key="2">
    <source>
        <dbReference type="ARBA" id="ARBA00022604"/>
    </source>
</evidence>
<keyword evidence="6" id="KW-1185">Reference proteome</keyword>
<keyword evidence="2" id="KW-0341">Growth regulation</keyword>
<feature type="region of interest" description="Disordered" evidence="4">
    <location>
        <begin position="122"/>
        <end position="141"/>
    </location>
</feature>
<keyword evidence="1" id="KW-0813">Transport</keyword>
<dbReference type="Pfam" id="PF05266">
    <property type="entry name" value="DUF724"/>
    <property type="match status" value="1"/>
</dbReference>